<dbReference type="Proteomes" id="UP000324678">
    <property type="component" value="Chromosome"/>
</dbReference>
<name>A0A5C1YJZ4_9MICO</name>
<reference evidence="1 2" key="1">
    <citation type="submission" date="2019-09" db="EMBL/GenBank/DDBJ databases">
        <title>Genome sequencing of strain KACC 19306.</title>
        <authorList>
            <person name="Heo J."/>
            <person name="Kim S.-J."/>
            <person name="Kim J.-S."/>
            <person name="Hong S.-B."/>
            <person name="Kwon S.-W."/>
        </authorList>
    </citation>
    <scope>NUCLEOTIDE SEQUENCE [LARGE SCALE GENOMIC DNA]</scope>
    <source>
        <strain evidence="1 2">KACC 19306</strain>
    </source>
</reference>
<dbReference type="OrthoDB" id="5120662at2"/>
<protein>
    <submittedName>
        <fullName evidence="1">Uncharacterized protein</fullName>
    </submittedName>
</protein>
<gene>
    <name evidence="1" type="ORF">FLP10_16180</name>
</gene>
<evidence type="ECO:0000313" key="2">
    <source>
        <dbReference type="Proteomes" id="UP000324678"/>
    </source>
</evidence>
<organism evidence="1 2">
    <name type="scientific">Agromyces intestinalis</name>
    <dbReference type="NCBI Taxonomy" id="2592652"/>
    <lineage>
        <taxon>Bacteria</taxon>
        <taxon>Bacillati</taxon>
        <taxon>Actinomycetota</taxon>
        <taxon>Actinomycetes</taxon>
        <taxon>Micrococcales</taxon>
        <taxon>Microbacteriaceae</taxon>
        <taxon>Agromyces</taxon>
    </lineage>
</organism>
<accession>A0A5C1YJZ4</accession>
<dbReference type="EMBL" id="CP043505">
    <property type="protein sequence ID" value="QEO15785.1"/>
    <property type="molecule type" value="Genomic_DNA"/>
</dbReference>
<sequence length="84" mass="9044">MTTTAFARQREPFPVAVPGLSFAAAAPGLWRVASATGAVLGHIERRAEVGDDERFVARRLVAGTARTMPVGEFRSSRDAAEVFR</sequence>
<dbReference type="AlphaFoldDB" id="A0A5C1YJZ4"/>
<dbReference type="RefSeq" id="WP_149161798.1">
    <property type="nucleotide sequence ID" value="NZ_CP043505.1"/>
</dbReference>
<dbReference type="KEGG" id="ail:FLP10_16180"/>
<keyword evidence="2" id="KW-1185">Reference proteome</keyword>
<proteinExistence type="predicted"/>
<evidence type="ECO:0000313" key="1">
    <source>
        <dbReference type="EMBL" id="QEO15785.1"/>
    </source>
</evidence>